<dbReference type="Proteomes" id="UP000466794">
    <property type="component" value="Unassembled WGS sequence"/>
</dbReference>
<accession>A0A7K1UN28</accession>
<reference evidence="1 2" key="1">
    <citation type="submission" date="2019-12" db="EMBL/GenBank/DDBJ databases">
        <title>Nocardia sp. nov. ET3-3 isolated from soil.</title>
        <authorList>
            <person name="Kanchanasin P."/>
            <person name="Tanasupawat S."/>
            <person name="Yuki M."/>
            <person name="Kudo T."/>
        </authorList>
    </citation>
    <scope>NUCLEOTIDE SEQUENCE [LARGE SCALE GENOMIC DNA]</scope>
    <source>
        <strain evidence="1 2">ET3-3</strain>
    </source>
</reference>
<keyword evidence="2" id="KW-1185">Reference proteome</keyword>
<dbReference type="EMBL" id="WRPP01000001">
    <property type="protein sequence ID" value="MVU75753.1"/>
    <property type="molecule type" value="Genomic_DNA"/>
</dbReference>
<organism evidence="1 2">
    <name type="scientific">Nocardia terrae</name>
    <dbReference type="NCBI Taxonomy" id="2675851"/>
    <lineage>
        <taxon>Bacteria</taxon>
        <taxon>Bacillati</taxon>
        <taxon>Actinomycetota</taxon>
        <taxon>Actinomycetes</taxon>
        <taxon>Mycobacteriales</taxon>
        <taxon>Nocardiaceae</taxon>
        <taxon>Nocardia</taxon>
    </lineage>
</organism>
<proteinExistence type="predicted"/>
<dbReference type="RefSeq" id="WP_157354512.1">
    <property type="nucleotide sequence ID" value="NZ_WRPP01000001.1"/>
</dbReference>
<evidence type="ECO:0000313" key="1">
    <source>
        <dbReference type="EMBL" id="MVU75753.1"/>
    </source>
</evidence>
<evidence type="ECO:0000313" key="2">
    <source>
        <dbReference type="Proteomes" id="UP000466794"/>
    </source>
</evidence>
<sequence length="120" mass="13319">MTTTFEEVSDLMTLEMTPVDNPWVIRSDRTPEKAIRTGPSIDTYMIGWLPGRLLSFDEACSAMILDETLSDHSSEDPEYALAVAELRAAELGLELRQVVAVLWLRDTEGIASEVPAPVRP</sequence>
<comment type="caution">
    <text evidence="1">The sequence shown here is derived from an EMBL/GenBank/DDBJ whole genome shotgun (WGS) entry which is preliminary data.</text>
</comment>
<name>A0A7K1UN28_9NOCA</name>
<dbReference type="AlphaFoldDB" id="A0A7K1UN28"/>
<gene>
    <name evidence="1" type="ORF">GPX89_00665</name>
</gene>
<protein>
    <submittedName>
        <fullName evidence="1">Uncharacterized protein</fullName>
    </submittedName>
</protein>